<evidence type="ECO:0000313" key="3">
    <source>
        <dbReference type="EMBL" id="KAJ9143615.1"/>
    </source>
</evidence>
<comment type="caution">
    <text evidence="3">The sequence shown here is derived from an EMBL/GenBank/DDBJ whole genome shotgun (WGS) entry which is preliminary data.</text>
</comment>
<dbReference type="PANTHER" id="PTHR48081">
    <property type="entry name" value="AB HYDROLASE SUPERFAMILY PROTEIN C4A8.06C"/>
    <property type="match status" value="1"/>
</dbReference>
<dbReference type="InterPro" id="IPR050300">
    <property type="entry name" value="GDXG_lipolytic_enzyme"/>
</dbReference>
<dbReference type="InterPro" id="IPR029058">
    <property type="entry name" value="AB_hydrolase_fold"/>
</dbReference>
<dbReference type="SUPFAM" id="SSF53474">
    <property type="entry name" value="alpha/beta-Hydrolases"/>
    <property type="match status" value="1"/>
</dbReference>
<dbReference type="Pfam" id="PF07859">
    <property type="entry name" value="Abhydrolase_3"/>
    <property type="match status" value="1"/>
</dbReference>
<organism evidence="3 4">
    <name type="scientific">Coniochaeta hoffmannii</name>
    <dbReference type="NCBI Taxonomy" id="91930"/>
    <lineage>
        <taxon>Eukaryota</taxon>
        <taxon>Fungi</taxon>
        <taxon>Dikarya</taxon>
        <taxon>Ascomycota</taxon>
        <taxon>Pezizomycotina</taxon>
        <taxon>Sordariomycetes</taxon>
        <taxon>Sordariomycetidae</taxon>
        <taxon>Coniochaetales</taxon>
        <taxon>Coniochaetaceae</taxon>
        <taxon>Coniochaeta</taxon>
    </lineage>
</organism>
<gene>
    <name evidence="3" type="ORF">NKR19_g6777</name>
</gene>
<dbReference type="EMBL" id="JANBVN010000109">
    <property type="protein sequence ID" value="KAJ9143615.1"/>
    <property type="molecule type" value="Genomic_DNA"/>
</dbReference>
<dbReference type="Gene3D" id="3.40.50.1820">
    <property type="entry name" value="alpha/beta hydrolase"/>
    <property type="match status" value="1"/>
</dbReference>
<evidence type="ECO:0000313" key="4">
    <source>
        <dbReference type="Proteomes" id="UP001174691"/>
    </source>
</evidence>
<accession>A0AA38RW88</accession>
<dbReference type="InterPro" id="IPR013094">
    <property type="entry name" value="AB_hydrolase_3"/>
</dbReference>
<dbReference type="AlphaFoldDB" id="A0AA38RW88"/>
<reference evidence="3" key="1">
    <citation type="submission" date="2022-07" db="EMBL/GenBank/DDBJ databases">
        <title>Fungi with potential for degradation of polypropylene.</title>
        <authorList>
            <person name="Gostincar C."/>
        </authorList>
    </citation>
    <scope>NUCLEOTIDE SEQUENCE</scope>
    <source>
        <strain evidence="3">EXF-13287</strain>
    </source>
</reference>
<name>A0AA38RW88_9PEZI</name>
<dbReference type="Proteomes" id="UP001174691">
    <property type="component" value="Unassembled WGS sequence"/>
</dbReference>
<proteinExistence type="predicted"/>
<evidence type="ECO:0000256" key="1">
    <source>
        <dbReference type="ARBA" id="ARBA00022801"/>
    </source>
</evidence>
<keyword evidence="1" id="KW-0378">Hydrolase</keyword>
<feature type="domain" description="Alpha/beta hydrolase fold-3" evidence="2">
    <location>
        <begin position="92"/>
        <end position="304"/>
    </location>
</feature>
<evidence type="ECO:0000259" key="2">
    <source>
        <dbReference type="Pfam" id="PF07859"/>
    </source>
</evidence>
<keyword evidence="4" id="KW-1185">Reference proteome</keyword>
<protein>
    <submittedName>
        <fullName evidence="3">Lipase 2</fullName>
    </submittedName>
</protein>
<sequence length="335" mass="37347">MLTLEELKATSDIDPEFKEVLDQHPHMFRGWTLETDIHQIRALIAQMRKNCPPPGHPDCTEEDFQIPVRGGEQITLRVHKPVNRPDRACPGMVIFHGGGFVVGDLETEAWLCHLFTSLGGVAVDVQYRHAPESPFPGPVFDSFDALKWVAENAHRLDINPEKGFILAGESAGADIALAVAHVYRDSRAGLPPLTGIYAAGTSAVSDESVPDKYKPFFISMQQNAHAPLLTAESVALVRKHYKPDLTSPLAAPILFDHAGIPKTYFQAFGLDPVRDCTLIMNEVWKEAGIETKLDLFPGLPHAFYVQLPGIRVQDKRYWQKHYQDSLEGLKWLLAK</sequence>
<dbReference type="PANTHER" id="PTHR48081:SF8">
    <property type="entry name" value="ALPHA_BETA HYDROLASE FOLD-3 DOMAIN-CONTAINING PROTEIN-RELATED"/>
    <property type="match status" value="1"/>
</dbReference>
<dbReference type="GO" id="GO:0016787">
    <property type="term" value="F:hydrolase activity"/>
    <property type="evidence" value="ECO:0007669"/>
    <property type="project" value="UniProtKB-KW"/>
</dbReference>